<evidence type="ECO:0000256" key="8">
    <source>
        <dbReference type="PROSITE-ProRule" id="PRU00169"/>
    </source>
</evidence>
<dbReference type="InterPro" id="IPR001789">
    <property type="entry name" value="Sig_transdc_resp-reg_receiver"/>
</dbReference>
<evidence type="ECO:0000313" key="10">
    <source>
        <dbReference type="EMBL" id="RSU46925.1"/>
    </source>
</evidence>
<dbReference type="InterPro" id="IPR036890">
    <property type="entry name" value="HATPase_C_sf"/>
</dbReference>
<evidence type="ECO:0000256" key="2">
    <source>
        <dbReference type="ARBA" id="ARBA00012438"/>
    </source>
</evidence>
<evidence type="ECO:0000256" key="4">
    <source>
        <dbReference type="ARBA" id="ARBA00022679"/>
    </source>
</evidence>
<keyword evidence="4" id="KW-0808">Transferase</keyword>
<dbReference type="PROSITE" id="PS50110">
    <property type="entry name" value="RESPONSE_REGULATORY"/>
    <property type="match status" value="1"/>
</dbReference>
<dbReference type="InterPro" id="IPR011102">
    <property type="entry name" value="Sig_transdc_His_kinase_HWE"/>
</dbReference>
<keyword evidence="5" id="KW-0547">Nucleotide-binding</keyword>
<comment type="catalytic activity">
    <reaction evidence="1">
        <text>ATP + protein L-histidine = ADP + protein N-phospho-L-histidine.</text>
        <dbReference type="EC" id="2.7.13.3"/>
    </reaction>
</comment>
<dbReference type="SMART" id="SM00911">
    <property type="entry name" value="HWE_HK"/>
    <property type="match status" value="1"/>
</dbReference>
<feature type="non-terminal residue" evidence="10">
    <location>
        <position position="1"/>
    </location>
</feature>
<keyword evidence="6" id="KW-0418">Kinase</keyword>
<dbReference type="PANTHER" id="PTHR41523:SF7">
    <property type="entry name" value="HISTIDINE KINASE"/>
    <property type="match status" value="1"/>
</dbReference>
<gene>
    <name evidence="10" type="ORF">DAH51_25390</name>
</gene>
<feature type="modified residue" description="4-aspartylphosphate" evidence="8">
    <location>
        <position position="312"/>
    </location>
</feature>
<organism evidence="10 11">
    <name type="scientific">Sphingobium yanoikuyae</name>
    <name type="common">Sphingomonas yanoikuyae</name>
    <dbReference type="NCBI Taxonomy" id="13690"/>
    <lineage>
        <taxon>Bacteria</taxon>
        <taxon>Pseudomonadati</taxon>
        <taxon>Pseudomonadota</taxon>
        <taxon>Alphaproteobacteria</taxon>
        <taxon>Sphingomonadales</taxon>
        <taxon>Sphingomonadaceae</taxon>
        <taxon>Sphingobium</taxon>
    </lineage>
</organism>
<keyword evidence="7" id="KW-0067">ATP-binding</keyword>
<accession>A0A430BDK6</accession>
<evidence type="ECO:0000256" key="6">
    <source>
        <dbReference type="ARBA" id="ARBA00022777"/>
    </source>
</evidence>
<keyword evidence="3 8" id="KW-0597">Phosphoprotein</keyword>
<sequence length="378" mass="40587">KDHRLLGCRLRAAGYALRSSPAPQQPILTLIVAGFSSCLSRGSRRVLNDELNHRVKNIITLIKSIAVQTGAHAETVEDYTSSFEGRLRALAFAHDQSLSATVGGDLAVLIEAEAGLHRYGPGAERVLASGDKVRLNDRAFGVLALVIHELMTNAAKYGALSVPEGRLDISWTYNETDGCEIRWTESGGPRTKAPKRQGFGSKLIQTTMVYDLGGRADLTFPPTGMTASLVIPARFVSLADEADEGTAAHSDPSKQGSLDGLSLLLVEDQSLIALDTEDLLRRLGAKDVRLSPDATHALLTLGSFRPDAAVLDFNLGEETSEKIADHLVALGIPFVFSTGYGDNVLIPERLRGIPVVRKPASLKTMASQLIEARRAISS</sequence>
<dbReference type="Gene3D" id="3.30.565.10">
    <property type="entry name" value="Histidine kinase-like ATPase, C-terminal domain"/>
    <property type="match status" value="1"/>
</dbReference>
<dbReference type="GO" id="GO:0000160">
    <property type="term" value="P:phosphorelay signal transduction system"/>
    <property type="evidence" value="ECO:0007669"/>
    <property type="project" value="InterPro"/>
</dbReference>
<protein>
    <recommendedName>
        <fullName evidence="2">histidine kinase</fullName>
        <ecNumber evidence="2">2.7.13.3</ecNumber>
    </recommendedName>
</protein>
<evidence type="ECO:0000256" key="5">
    <source>
        <dbReference type="ARBA" id="ARBA00022741"/>
    </source>
</evidence>
<evidence type="ECO:0000256" key="3">
    <source>
        <dbReference type="ARBA" id="ARBA00022553"/>
    </source>
</evidence>
<dbReference type="GO" id="GO:0005524">
    <property type="term" value="F:ATP binding"/>
    <property type="evidence" value="ECO:0007669"/>
    <property type="project" value="UniProtKB-KW"/>
</dbReference>
<proteinExistence type="predicted"/>
<reference evidence="10 11" key="1">
    <citation type="submission" date="2018-07" db="EMBL/GenBank/DDBJ databases">
        <title>Genomic and Epidemiologic Investigation of an Indolent Hospital Outbreak.</title>
        <authorList>
            <person name="Johnson R.C."/>
            <person name="Deming C."/>
            <person name="Conlan S."/>
            <person name="Zellmer C.J."/>
            <person name="Michelin A.V."/>
            <person name="Lee-Lin S."/>
            <person name="Thomas P.J."/>
            <person name="Park M."/>
            <person name="Weingarten R.A."/>
            <person name="Less J."/>
            <person name="Dekker J.P."/>
            <person name="Frank K.M."/>
            <person name="Musser K.A."/>
            <person name="Mcquiston J.R."/>
            <person name="Henderson D.K."/>
            <person name="Lau A.F."/>
            <person name="Palmore T.N."/>
            <person name="Segre J.A."/>
        </authorList>
    </citation>
    <scope>NUCLEOTIDE SEQUENCE [LARGE SCALE GENOMIC DNA]</scope>
    <source>
        <strain evidence="10 11">SK-NIH.Env6_1116</strain>
    </source>
</reference>
<dbReference type="PANTHER" id="PTHR41523">
    <property type="entry name" value="TWO-COMPONENT SYSTEM SENSOR PROTEIN"/>
    <property type="match status" value="1"/>
</dbReference>
<evidence type="ECO:0000256" key="1">
    <source>
        <dbReference type="ARBA" id="ARBA00000085"/>
    </source>
</evidence>
<dbReference type="Pfam" id="PF07536">
    <property type="entry name" value="HWE_HK"/>
    <property type="match status" value="1"/>
</dbReference>
<dbReference type="Proteomes" id="UP000287401">
    <property type="component" value="Unassembled WGS sequence"/>
</dbReference>
<feature type="domain" description="Response regulatory" evidence="9">
    <location>
        <begin position="262"/>
        <end position="373"/>
    </location>
</feature>
<dbReference type="SUPFAM" id="SSF52172">
    <property type="entry name" value="CheY-like"/>
    <property type="match status" value="1"/>
</dbReference>
<dbReference type="AlphaFoldDB" id="A0A430BDK6"/>
<dbReference type="InterPro" id="IPR011006">
    <property type="entry name" value="CheY-like_superfamily"/>
</dbReference>
<dbReference type="RefSeq" id="WP_327755917.1">
    <property type="nucleotide sequence ID" value="NZ_QRAL01000054.1"/>
</dbReference>
<comment type="caution">
    <text evidence="10">The sequence shown here is derived from an EMBL/GenBank/DDBJ whole genome shotgun (WGS) entry which is preliminary data.</text>
</comment>
<dbReference type="EC" id="2.7.13.3" evidence="2"/>
<evidence type="ECO:0000259" key="9">
    <source>
        <dbReference type="PROSITE" id="PS50110"/>
    </source>
</evidence>
<dbReference type="Gene3D" id="3.40.50.2300">
    <property type="match status" value="1"/>
</dbReference>
<evidence type="ECO:0000256" key="7">
    <source>
        <dbReference type="ARBA" id="ARBA00022840"/>
    </source>
</evidence>
<dbReference type="GO" id="GO:0004673">
    <property type="term" value="F:protein histidine kinase activity"/>
    <property type="evidence" value="ECO:0007669"/>
    <property type="project" value="UniProtKB-EC"/>
</dbReference>
<dbReference type="EMBL" id="QRAL01000054">
    <property type="protein sequence ID" value="RSU46925.1"/>
    <property type="molecule type" value="Genomic_DNA"/>
</dbReference>
<evidence type="ECO:0000313" key="11">
    <source>
        <dbReference type="Proteomes" id="UP000287401"/>
    </source>
</evidence>
<name>A0A430BDK6_SPHYA</name>